<dbReference type="InterPro" id="IPR008949">
    <property type="entry name" value="Isoprenoid_synthase_dom_sf"/>
</dbReference>
<evidence type="ECO:0000313" key="2">
    <source>
        <dbReference type="Proteomes" id="UP000214688"/>
    </source>
</evidence>
<sequence length="326" mass="36617">MQNPFENPPRTTRQLPFTGIEFGGVREAPPIAQLRGELNQHLFALTADLPEPLCAEAHQVLRGYSGGDGDFYRLFYTPIWSFLHWVPEASGQAADAILLQEAQKAHAMSLFLYLWDDHLSDHLLPVDLLRLQVRTLAWQSFASRSRSLCKRIGTNPSLPDWHANSYLASLHRPRHVLNLEDYCQQFQQQVSIWTVVPYLLGSVVGGDESASALARLIMNFAVAWRLLDDVQDIEHDLLRGTESAVWIELDPSGKELWAACHSQPQSAEAWAELVQHIQGSGCLQRLLHLIDCNLQTASATAAAQGWFGIVQELEQCRQGIGIRPKR</sequence>
<protein>
    <recommendedName>
        <fullName evidence="3">Terpene synthase</fullName>
    </recommendedName>
</protein>
<evidence type="ECO:0008006" key="3">
    <source>
        <dbReference type="Google" id="ProtNLM"/>
    </source>
</evidence>
<gene>
    <name evidence="1" type="ORF">CIG75_17305</name>
</gene>
<proteinExistence type="predicted"/>
<dbReference type="Gene3D" id="1.10.600.10">
    <property type="entry name" value="Farnesyl Diphosphate Synthase"/>
    <property type="match status" value="1"/>
</dbReference>
<reference evidence="1 2" key="1">
    <citation type="journal article" date="2015" name="Int. J. Syst. Evol. Microbiol.">
        <title>Tumebacillus algifaecis sp. nov., isolated from decomposing algal scum.</title>
        <authorList>
            <person name="Wu Y.F."/>
            <person name="Zhang B."/>
            <person name="Xing P."/>
            <person name="Wu Q.L."/>
            <person name="Liu S.J."/>
        </authorList>
    </citation>
    <scope>NUCLEOTIDE SEQUENCE [LARGE SCALE GENOMIC DNA]</scope>
    <source>
        <strain evidence="1 2">THMBR28</strain>
    </source>
</reference>
<dbReference type="RefSeq" id="WP_094237777.1">
    <property type="nucleotide sequence ID" value="NZ_CP022657.1"/>
</dbReference>
<organism evidence="1 2">
    <name type="scientific">Tumebacillus algifaecis</name>
    <dbReference type="NCBI Taxonomy" id="1214604"/>
    <lineage>
        <taxon>Bacteria</taxon>
        <taxon>Bacillati</taxon>
        <taxon>Bacillota</taxon>
        <taxon>Bacilli</taxon>
        <taxon>Bacillales</taxon>
        <taxon>Alicyclobacillaceae</taxon>
        <taxon>Tumebacillus</taxon>
    </lineage>
</organism>
<evidence type="ECO:0000313" key="1">
    <source>
        <dbReference type="EMBL" id="ASS76544.1"/>
    </source>
</evidence>
<dbReference type="Proteomes" id="UP000214688">
    <property type="component" value="Chromosome"/>
</dbReference>
<dbReference type="OrthoDB" id="4331059at2"/>
<dbReference type="AlphaFoldDB" id="A0A223D5A3"/>
<accession>A0A223D5A3</accession>
<name>A0A223D5A3_9BACL</name>
<dbReference type="SUPFAM" id="SSF48576">
    <property type="entry name" value="Terpenoid synthases"/>
    <property type="match status" value="1"/>
</dbReference>
<dbReference type="EMBL" id="CP022657">
    <property type="protein sequence ID" value="ASS76544.1"/>
    <property type="molecule type" value="Genomic_DNA"/>
</dbReference>
<dbReference type="KEGG" id="tab:CIG75_17305"/>
<keyword evidence="2" id="KW-1185">Reference proteome</keyword>